<dbReference type="AlphaFoldDB" id="A0AAX2AB40"/>
<dbReference type="KEGG" id="hbv:ABIV_1003"/>
<protein>
    <recommendedName>
        <fullName evidence="5">DUF2018 domain-containing protein</fullName>
    </recommendedName>
</protein>
<evidence type="ECO:0000313" key="4">
    <source>
        <dbReference type="Proteomes" id="UP000289193"/>
    </source>
</evidence>
<keyword evidence="4" id="KW-1185">Reference proteome</keyword>
<dbReference type="EMBL" id="CP031217">
    <property type="protein sequence ID" value="AXH12008.1"/>
    <property type="molecule type" value="Genomic_DNA"/>
</dbReference>
<name>A0AAX2AB40_9BACT</name>
<evidence type="ECO:0000313" key="1">
    <source>
        <dbReference type="EMBL" id="AXH12008.1"/>
    </source>
</evidence>
<accession>A0AAX2AB40</accession>
<reference evidence="1 3" key="2">
    <citation type="submission" date="2018-07" db="EMBL/GenBank/DDBJ databases">
        <title>Complete genome of the Arcobacter bivalviorum type strain LMG 26154.</title>
        <authorList>
            <person name="Miller W.G."/>
            <person name="Yee E."/>
            <person name="Bono J.L."/>
        </authorList>
    </citation>
    <scope>NUCLEOTIDE SEQUENCE [LARGE SCALE GENOMIC DNA]</scope>
    <source>
        <strain evidence="1 3">LMG 26154</strain>
    </source>
</reference>
<dbReference type="Proteomes" id="UP000289193">
    <property type="component" value="Unassembled WGS sequence"/>
</dbReference>
<sequence length="82" mass="9781">MFNRYEDFSKKELILRVRTLEGSLSDLSEMYLDLYEECYNETMEDFIHKITVEYQIATTDFKGNIVDGKLSIERQILELDDD</sequence>
<dbReference type="EMBL" id="PDKM01000001">
    <property type="protein sequence ID" value="RXK11124.1"/>
    <property type="molecule type" value="Genomic_DNA"/>
</dbReference>
<gene>
    <name evidence="1" type="ORF">ABIV_1003</name>
    <name evidence="2" type="ORF">CRV05_01785</name>
</gene>
<reference evidence="2 4" key="1">
    <citation type="submission" date="2017-10" db="EMBL/GenBank/DDBJ databases">
        <title>Genomics of the genus Arcobacter.</title>
        <authorList>
            <person name="Perez-Cataluna A."/>
            <person name="Figueras M.J."/>
        </authorList>
    </citation>
    <scope>NUCLEOTIDE SEQUENCE [LARGE SCALE GENOMIC DNA]</scope>
    <source>
        <strain evidence="2 4">CECT 7835</strain>
    </source>
</reference>
<dbReference type="RefSeq" id="WP_114838858.1">
    <property type="nucleotide sequence ID" value="NZ_CP031217.1"/>
</dbReference>
<organism evidence="2 4">
    <name type="scientific">Halarcobacter bivalviorum</name>
    <dbReference type="NCBI Taxonomy" id="663364"/>
    <lineage>
        <taxon>Bacteria</taxon>
        <taxon>Pseudomonadati</taxon>
        <taxon>Campylobacterota</taxon>
        <taxon>Epsilonproteobacteria</taxon>
        <taxon>Campylobacterales</taxon>
        <taxon>Arcobacteraceae</taxon>
        <taxon>Halarcobacter</taxon>
    </lineage>
</organism>
<proteinExistence type="predicted"/>
<evidence type="ECO:0000313" key="3">
    <source>
        <dbReference type="Proteomes" id="UP000253850"/>
    </source>
</evidence>
<evidence type="ECO:0008006" key="5">
    <source>
        <dbReference type="Google" id="ProtNLM"/>
    </source>
</evidence>
<dbReference type="Proteomes" id="UP000253850">
    <property type="component" value="Chromosome"/>
</dbReference>
<evidence type="ECO:0000313" key="2">
    <source>
        <dbReference type="EMBL" id="RXK11124.1"/>
    </source>
</evidence>